<feature type="binding site" evidence="13">
    <location>
        <position position="84"/>
    </location>
    <ligand>
        <name>[4Fe-4S] cluster</name>
        <dbReference type="ChEBI" id="CHEBI:49883"/>
        <label>1</label>
    </ligand>
</feature>
<evidence type="ECO:0000256" key="13">
    <source>
        <dbReference type="HAMAP-Rule" id="MF_01864"/>
    </source>
</evidence>
<keyword evidence="4 13" id="KW-0808">Transferase</keyword>
<evidence type="ECO:0000259" key="14">
    <source>
        <dbReference type="PROSITE" id="PS50926"/>
    </source>
</evidence>
<dbReference type="PANTHER" id="PTHR43020:SF2">
    <property type="entry name" value="MITOCHONDRIAL TRNA METHYLTHIOTRANSFERASE CDK5RAP1"/>
    <property type="match status" value="1"/>
</dbReference>
<evidence type="ECO:0000256" key="12">
    <source>
        <dbReference type="ARBA" id="ARBA00081141"/>
    </source>
</evidence>
<dbReference type="EC" id="2.8.4.3" evidence="9 13"/>
<dbReference type="SFLD" id="SFLDS00029">
    <property type="entry name" value="Radical_SAM"/>
    <property type="match status" value="1"/>
</dbReference>
<dbReference type="Gene3D" id="3.80.30.20">
    <property type="entry name" value="tm_1862 like domain"/>
    <property type="match status" value="1"/>
</dbReference>
<feature type="binding site" evidence="13">
    <location>
        <position position="197"/>
    </location>
    <ligand>
        <name>[4Fe-4S] cluster</name>
        <dbReference type="ChEBI" id="CHEBI:49883"/>
        <label>2</label>
        <note>4Fe-4S-S-AdoMet</note>
    </ligand>
</feature>
<evidence type="ECO:0000256" key="10">
    <source>
        <dbReference type="ARBA" id="ARBA00068570"/>
    </source>
</evidence>
<evidence type="ECO:0000259" key="16">
    <source>
        <dbReference type="PROSITE" id="PS51918"/>
    </source>
</evidence>
<comment type="cofactor">
    <cofactor evidence="13">
        <name>[4Fe-4S] cluster</name>
        <dbReference type="ChEBI" id="CHEBI:49883"/>
    </cofactor>
    <text evidence="13">Binds 2 [4Fe-4S] clusters. One cluster is coordinated with 3 cysteines and an exchangeable S-adenosyl-L-methionine.</text>
</comment>
<evidence type="ECO:0000256" key="11">
    <source>
        <dbReference type="ARBA" id="ARBA00080698"/>
    </source>
</evidence>
<keyword evidence="18" id="KW-1185">Reference proteome</keyword>
<evidence type="ECO:0000256" key="5">
    <source>
        <dbReference type="ARBA" id="ARBA00022691"/>
    </source>
</evidence>
<keyword evidence="7 13" id="KW-0408">Iron</keyword>
<dbReference type="HAMAP" id="MF_01864">
    <property type="entry name" value="tRNA_metthiotr_MiaB"/>
    <property type="match status" value="1"/>
</dbReference>
<keyword evidence="5 13" id="KW-0949">S-adenosyl-L-methionine</keyword>
<dbReference type="PROSITE" id="PS50926">
    <property type="entry name" value="TRAM"/>
    <property type="match status" value="1"/>
</dbReference>
<dbReference type="InterPro" id="IPR006463">
    <property type="entry name" value="MiaB_methiolase"/>
</dbReference>
<dbReference type="Proteomes" id="UP000248553">
    <property type="component" value="Unassembled WGS sequence"/>
</dbReference>
<dbReference type="AlphaFoldDB" id="A0A328BSF6"/>
<dbReference type="Pfam" id="PF00919">
    <property type="entry name" value="UPF0004"/>
    <property type="match status" value="1"/>
</dbReference>
<comment type="function">
    <text evidence="1 13">Catalyzes the methylthiolation of N6-(dimethylallyl)adenosine (i(6)A), leading to the formation of 2-methylthio-N6-(dimethylallyl)adenosine (ms(2)i(6)A) at position 37 in tRNAs that read codons beginning with uridine.</text>
</comment>
<dbReference type="Gene3D" id="3.40.50.12160">
    <property type="entry name" value="Methylthiotransferase, N-terminal domain"/>
    <property type="match status" value="1"/>
</dbReference>
<keyword evidence="13" id="KW-0819">tRNA processing</keyword>
<feature type="binding site" evidence="13">
    <location>
        <position position="48"/>
    </location>
    <ligand>
        <name>[4Fe-4S] cluster</name>
        <dbReference type="ChEBI" id="CHEBI:49883"/>
        <label>1</label>
    </ligand>
</feature>
<dbReference type="InterPro" id="IPR020612">
    <property type="entry name" value="Methylthiotransferase_CS"/>
</dbReference>
<dbReference type="InterPro" id="IPR005839">
    <property type="entry name" value="Methylthiotransferase"/>
</dbReference>
<comment type="subunit">
    <text evidence="13">Monomer.</text>
</comment>
<reference evidence="18" key="1">
    <citation type="submission" date="2018-05" db="EMBL/GenBank/DDBJ databases">
        <authorList>
            <person name="Nie L."/>
        </authorList>
    </citation>
    <scope>NUCLEOTIDE SEQUENCE [LARGE SCALE GENOMIC DNA]</scope>
    <source>
        <strain evidence="18">NL</strain>
    </source>
</reference>
<evidence type="ECO:0000256" key="7">
    <source>
        <dbReference type="ARBA" id="ARBA00023004"/>
    </source>
</evidence>
<comment type="caution">
    <text evidence="17">The sequence shown here is derived from an EMBL/GenBank/DDBJ whole genome shotgun (WGS) entry which is preliminary data.</text>
</comment>
<dbReference type="PROSITE" id="PS51449">
    <property type="entry name" value="MTTASE_N"/>
    <property type="match status" value="1"/>
</dbReference>
<keyword evidence="3 13" id="KW-0963">Cytoplasm</keyword>
<feature type="domain" description="TRAM" evidence="14">
    <location>
        <begin position="417"/>
        <end position="480"/>
    </location>
</feature>
<keyword evidence="2 13" id="KW-0004">4Fe-4S</keyword>
<evidence type="ECO:0000256" key="4">
    <source>
        <dbReference type="ARBA" id="ARBA00022679"/>
    </source>
</evidence>
<dbReference type="PANTHER" id="PTHR43020">
    <property type="entry name" value="CDK5 REGULATORY SUBUNIT-ASSOCIATED PROTEIN 1"/>
    <property type="match status" value="1"/>
</dbReference>
<dbReference type="FunFam" id="3.80.30.20:FF:000001">
    <property type="entry name" value="tRNA-2-methylthio-N(6)-dimethylallyladenosine synthase 2"/>
    <property type="match status" value="1"/>
</dbReference>
<feature type="binding site" evidence="13">
    <location>
        <position position="118"/>
    </location>
    <ligand>
        <name>[4Fe-4S] cluster</name>
        <dbReference type="ChEBI" id="CHEBI:49883"/>
        <label>1</label>
    </ligand>
</feature>
<comment type="similarity">
    <text evidence="13">Belongs to the methylthiotransferase family. MiaB subfamily.</text>
</comment>
<dbReference type="GO" id="GO:0005829">
    <property type="term" value="C:cytosol"/>
    <property type="evidence" value="ECO:0007669"/>
    <property type="project" value="TreeGrafter"/>
</dbReference>
<dbReference type="PROSITE" id="PS51918">
    <property type="entry name" value="RADICAL_SAM"/>
    <property type="match status" value="1"/>
</dbReference>
<dbReference type="NCBIfam" id="TIGR00089">
    <property type="entry name" value="MiaB/RimO family radical SAM methylthiotransferase"/>
    <property type="match status" value="1"/>
</dbReference>
<keyword evidence="6 13" id="KW-0479">Metal-binding</keyword>
<dbReference type="InterPro" id="IPR013848">
    <property type="entry name" value="Methylthiotransferase_N"/>
</dbReference>
<dbReference type="GO" id="GO:0035597">
    <property type="term" value="F:tRNA-2-methylthio-N(6)-dimethylallyladenosine(37) synthase activity"/>
    <property type="evidence" value="ECO:0007669"/>
    <property type="project" value="UniProtKB-EC"/>
</dbReference>
<dbReference type="SFLD" id="SFLDF00413">
    <property type="entry name" value="CDK5RAP1"/>
    <property type="match status" value="1"/>
</dbReference>
<comment type="subcellular location">
    <subcellularLocation>
        <location evidence="13">Cytoplasm</location>
    </subcellularLocation>
</comment>
<dbReference type="InterPro" id="IPR007197">
    <property type="entry name" value="rSAM"/>
</dbReference>
<evidence type="ECO:0000256" key="8">
    <source>
        <dbReference type="ARBA" id="ARBA00023014"/>
    </source>
</evidence>
<evidence type="ECO:0000256" key="9">
    <source>
        <dbReference type="ARBA" id="ARBA00033765"/>
    </source>
</evidence>
<dbReference type="NCBIfam" id="TIGR01574">
    <property type="entry name" value="miaB-methiolase"/>
    <property type="match status" value="1"/>
</dbReference>
<dbReference type="GO" id="GO:0046872">
    <property type="term" value="F:metal ion binding"/>
    <property type="evidence" value="ECO:0007669"/>
    <property type="project" value="UniProtKB-KW"/>
</dbReference>
<dbReference type="Pfam" id="PF01938">
    <property type="entry name" value="TRAM"/>
    <property type="match status" value="1"/>
</dbReference>
<dbReference type="SFLD" id="SFLDG01082">
    <property type="entry name" value="B12-binding_domain_containing"/>
    <property type="match status" value="1"/>
</dbReference>
<feature type="binding site" evidence="13">
    <location>
        <position position="193"/>
    </location>
    <ligand>
        <name>[4Fe-4S] cluster</name>
        <dbReference type="ChEBI" id="CHEBI:49883"/>
        <label>2</label>
        <note>4Fe-4S-S-AdoMet</note>
    </ligand>
</feature>
<dbReference type="PROSITE" id="PS01278">
    <property type="entry name" value="MTTASE_RADICAL"/>
    <property type="match status" value="1"/>
</dbReference>
<dbReference type="InterPro" id="IPR002792">
    <property type="entry name" value="TRAM_dom"/>
</dbReference>
<protein>
    <recommendedName>
        <fullName evidence="10 13">tRNA-2-methylthio-N(6)-dimethylallyladenosine synthase</fullName>
        <ecNumber evidence="9 13">2.8.4.3</ecNumber>
    </recommendedName>
    <alternativeName>
        <fullName evidence="12 13">(Dimethylallyl)adenosine tRNA methylthiotransferase MiaB</fullName>
    </alternativeName>
    <alternativeName>
        <fullName evidence="11 13">tRNA-i(6)A37 methylthiotransferase</fullName>
    </alternativeName>
</protein>
<dbReference type="FunFam" id="3.40.50.12160:FF:000003">
    <property type="entry name" value="CDK5 regulatory subunit-associated protein 1"/>
    <property type="match status" value="1"/>
</dbReference>
<dbReference type="InterPro" id="IPR058240">
    <property type="entry name" value="rSAM_sf"/>
</dbReference>
<dbReference type="GO" id="GO:0051539">
    <property type="term" value="F:4 iron, 4 sulfur cluster binding"/>
    <property type="evidence" value="ECO:0007669"/>
    <property type="project" value="UniProtKB-UniRule"/>
</dbReference>
<feature type="domain" description="Radical SAM core" evidence="16">
    <location>
        <begin position="179"/>
        <end position="415"/>
    </location>
</feature>
<feature type="domain" description="MTTase N-terminal" evidence="15">
    <location>
        <begin position="39"/>
        <end position="155"/>
    </location>
</feature>
<evidence type="ECO:0000256" key="6">
    <source>
        <dbReference type="ARBA" id="ARBA00022723"/>
    </source>
</evidence>
<dbReference type="InterPro" id="IPR023404">
    <property type="entry name" value="rSAM_horseshoe"/>
</dbReference>
<organism evidence="17 18">
    <name type="scientific">Hymenobacter edaphi</name>
    <dbReference type="NCBI Taxonomy" id="2211146"/>
    <lineage>
        <taxon>Bacteria</taxon>
        <taxon>Pseudomonadati</taxon>
        <taxon>Bacteroidota</taxon>
        <taxon>Cytophagia</taxon>
        <taxon>Cytophagales</taxon>
        <taxon>Hymenobacteraceae</taxon>
        <taxon>Hymenobacter</taxon>
    </lineage>
</organism>
<dbReference type="EMBL" id="QHKM01000001">
    <property type="protein sequence ID" value="RAK70220.1"/>
    <property type="molecule type" value="Genomic_DNA"/>
</dbReference>
<dbReference type="InterPro" id="IPR038135">
    <property type="entry name" value="Methylthiotransferase_N_sf"/>
</dbReference>
<comment type="catalytic activity">
    <reaction evidence="13">
        <text>N(6)-dimethylallyladenosine(37) in tRNA + (sulfur carrier)-SH + AH2 + 2 S-adenosyl-L-methionine = 2-methylsulfanyl-N(6)-dimethylallyladenosine(37) in tRNA + (sulfur carrier)-H + 5'-deoxyadenosine + L-methionine + A + S-adenosyl-L-homocysteine + 2 H(+)</text>
        <dbReference type="Rhea" id="RHEA:37067"/>
        <dbReference type="Rhea" id="RHEA-COMP:10375"/>
        <dbReference type="Rhea" id="RHEA-COMP:10376"/>
        <dbReference type="Rhea" id="RHEA-COMP:14737"/>
        <dbReference type="Rhea" id="RHEA-COMP:14739"/>
        <dbReference type="ChEBI" id="CHEBI:13193"/>
        <dbReference type="ChEBI" id="CHEBI:15378"/>
        <dbReference type="ChEBI" id="CHEBI:17319"/>
        <dbReference type="ChEBI" id="CHEBI:17499"/>
        <dbReference type="ChEBI" id="CHEBI:29917"/>
        <dbReference type="ChEBI" id="CHEBI:57844"/>
        <dbReference type="ChEBI" id="CHEBI:57856"/>
        <dbReference type="ChEBI" id="CHEBI:59789"/>
        <dbReference type="ChEBI" id="CHEBI:64428"/>
        <dbReference type="ChEBI" id="CHEBI:74415"/>
        <dbReference type="ChEBI" id="CHEBI:74417"/>
        <dbReference type="EC" id="2.8.4.3"/>
    </reaction>
</comment>
<evidence type="ECO:0000256" key="2">
    <source>
        <dbReference type="ARBA" id="ARBA00022485"/>
    </source>
</evidence>
<dbReference type="RefSeq" id="WP_111476954.1">
    <property type="nucleotide sequence ID" value="NZ_QHKM01000001.1"/>
</dbReference>
<evidence type="ECO:0000256" key="3">
    <source>
        <dbReference type="ARBA" id="ARBA00022490"/>
    </source>
</evidence>
<dbReference type="SUPFAM" id="SSF102114">
    <property type="entry name" value="Radical SAM enzymes"/>
    <property type="match status" value="1"/>
</dbReference>
<accession>A0A328BSF6</accession>
<evidence type="ECO:0000259" key="15">
    <source>
        <dbReference type="PROSITE" id="PS51449"/>
    </source>
</evidence>
<dbReference type="SFLD" id="SFLDG01061">
    <property type="entry name" value="methylthiotransferase"/>
    <property type="match status" value="1"/>
</dbReference>
<dbReference type="Pfam" id="PF04055">
    <property type="entry name" value="Radical_SAM"/>
    <property type="match status" value="1"/>
</dbReference>
<evidence type="ECO:0000313" key="18">
    <source>
        <dbReference type="Proteomes" id="UP000248553"/>
    </source>
</evidence>
<evidence type="ECO:0000256" key="1">
    <source>
        <dbReference type="ARBA" id="ARBA00003234"/>
    </source>
</evidence>
<keyword evidence="8 13" id="KW-0411">Iron-sulfur</keyword>
<gene>
    <name evidence="13" type="primary">miaB</name>
    <name evidence="17" type="ORF">DLM85_05065</name>
</gene>
<proteinExistence type="inferred from homology"/>
<dbReference type="OrthoDB" id="9805215at2"/>
<dbReference type="SFLD" id="SFLDF00273">
    <property type="entry name" value="(dimethylallyl)adenosine_tRNA"/>
    <property type="match status" value="1"/>
</dbReference>
<sequence length="480" mass="54265">MSQPLLTLDFLDNAPAPAAPGQLSADVRVTEATHTGRQRRLYIESYGCQMNYSDSEIVSSILYDEGFDTTTELAEADLVLLNTCSIREKAEVTVRQRLKEINSHKRKRPGLLVGVLGCMAERLKSKFLEEEKIVDLVVGPDAYRDLPNLIRDVDNGQRAVNVLLSREETYADITPVRLNSNGITAFVSIMRGCDNMCSFCVVPFTRGRERSRDAHSIVAEAQALFNQGFKEVTLLGQNVDSYKWQSEDGTEQVNFAGLLERVALVSPELRIRFSTSHPKDITDEVLHTMAKYDNVCNYIHLPAQSGNSRVLKLMNRTYDREWYLDRVAAIRRILGEDCGISTDMIAGFCSETEEEHQETLSLMDHVKYDMAYMFFYSERPGTLAARKLADDIPLDVKKRRLAEIIERQQQHSLVRSQQGVGKVHRVLVEGVSKRSEEHLSGRNDQNKVVIFPRQHFKKGDYVNVLVHECTSTTLLGNAVS</sequence>
<dbReference type="SMART" id="SM00729">
    <property type="entry name" value="Elp3"/>
    <property type="match status" value="1"/>
</dbReference>
<feature type="binding site" evidence="13">
    <location>
        <position position="200"/>
    </location>
    <ligand>
        <name>[4Fe-4S] cluster</name>
        <dbReference type="ChEBI" id="CHEBI:49883"/>
        <label>2</label>
        <note>4Fe-4S-S-AdoMet</note>
    </ligand>
</feature>
<evidence type="ECO:0000313" key="17">
    <source>
        <dbReference type="EMBL" id="RAK70220.1"/>
    </source>
</evidence>
<dbReference type="InterPro" id="IPR006638">
    <property type="entry name" value="Elp3/MiaA/NifB-like_rSAM"/>
</dbReference>
<name>A0A328BSF6_9BACT</name>
<dbReference type="CDD" id="cd01335">
    <property type="entry name" value="Radical_SAM"/>
    <property type="match status" value="1"/>
</dbReference>